<organism evidence="2 3">
    <name type="scientific">Nocardia fusca</name>
    <dbReference type="NCBI Taxonomy" id="941183"/>
    <lineage>
        <taxon>Bacteria</taxon>
        <taxon>Bacillati</taxon>
        <taxon>Actinomycetota</taxon>
        <taxon>Actinomycetes</taxon>
        <taxon>Mycobacteriales</taxon>
        <taxon>Nocardiaceae</taxon>
        <taxon>Nocardia</taxon>
    </lineage>
</organism>
<evidence type="ECO:0000313" key="3">
    <source>
        <dbReference type="Proteomes" id="UP001551658"/>
    </source>
</evidence>
<evidence type="ECO:0000313" key="2">
    <source>
        <dbReference type="EMBL" id="MEV0365508.1"/>
    </source>
</evidence>
<keyword evidence="3" id="KW-1185">Reference proteome</keyword>
<feature type="region of interest" description="Disordered" evidence="1">
    <location>
        <begin position="1"/>
        <end position="42"/>
    </location>
</feature>
<comment type="caution">
    <text evidence="2">The sequence shown here is derived from an EMBL/GenBank/DDBJ whole genome shotgun (WGS) entry which is preliminary data.</text>
</comment>
<evidence type="ECO:0000256" key="1">
    <source>
        <dbReference type="SAM" id="MobiDB-lite"/>
    </source>
</evidence>
<name>A0ABV3FCU0_9NOCA</name>
<dbReference type="Proteomes" id="UP001551658">
    <property type="component" value="Unassembled WGS sequence"/>
</dbReference>
<reference evidence="2 3" key="1">
    <citation type="submission" date="2024-06" db="EMBL/GenBank/DDBJ databases">
        <title>The Natural Products Discovery Center: Release of the First 8490 Sequenced Strains for Exploring Actinobacteria Biosynthetic Diversity.</title>
        <authorList>
            <person name="Kalkreuter E."/>
            <person name="Kautsar S.A."/>
            <person name="Yang D."/>
            <person name="Bader C.D."/>
            <person name="Teijaro C.N."/>
            <person name="Fluegel L."/>
            <person name="Davis C.M."/>
            <person name="Simpson J.R."/>
            <person name="Lauterbach L."/>
            <person name="Steele A.D."/>
            <person name="Gui C."/>
            <person name="Meng S."/>
            <person name="Li G."/>
            <person name="Viehrig K."/>
            <person name="Ye F."/>
            <person name="Su P."/>
            <person name="Kiefer A.F."/>
            <person name="Nichols A."/>
            <person name="Cepeda A.J."/>
            <person name="Yan W."/>
            <person name="Fan B."/>
            <person name="Jiang Y."/>
            <person name="Adhikari A."/>
            <person name="Zheng C.-J."/>
            <person name="Schuster L."/>
            <person name="Cowan T.M."/>
            <person name="Smanski M.J."/>
            <person name="Chevrette M.G."/>
            <person name="De Carvalho L.P.S."/>
            <person name="Shen B."/>
        </authorList>
    </citation>
    <scope>NUCLEOTIDE SEQUENCE [LARGE SCALE GENOMIC DNA]</scope>
    <source>
        <strain evidence="2 3">NPDC050671</strain>
    </source>
</reference>
<proteinExistence type="predicted"/>
<sequence>MRKQHGTYPVRTDQQRFVARPVPPRVLATRTGGPRSSRRGAR</sequence>
<protein>
    <submittedName>
        <fullName evidence="2">Uncharacterized protein</fullName>
    </submittedName>
</protein>
<accession>A0ABV3FCU0</accession>
<dbReference type="RefSeq" id="WP_357982006.1">
    <property type="nucleotide sequence ID" value="NZ_JBFAIH010000014.1"/>
</dbReference>
<gene>
    <name evidence="2" type="ORF">AB0H72_22675</name>
</gene>
<dbReference type="EMBL" id="JBFAIH010000014">
    <property type="protein sequence ID" value="MEV0365508.1"/>
    <property type="molecule type" value="Genomic_DNA"/>
</dbReference>